<feature type="region of interest" description="Disordered" evidence="1">
    <location>
        <begin position="143"/>
        <end position="166"/>
    </location>
</feature>
<accession>A0A937X7F4</accession>
<dbReference type="AlphaFoldDB" id="A0A937X7F4"/>
<dbReference type="PANTHER" id="PTHR40394:SF2">
    <property type="entry name" value="QUINOL:CYTOCHROME C OXIDOREDUCTASE MEMBRANE PROTEIN"/>
    <property type="match status" value="1"/>
</dbReference>
<feature type="transmembrane region" description="Helical" evidence="2">
    <location>
        <begin position="54"/>
        <end position="73"/>
    </location>
</feature>
<sequence length="166" mass="17708">MIQRWELDDRPAFLARLEALRAQGVSPERIRVRTPVPVHEAEALLRVRQSPLRYFTLAGACAGLLLGFAFPILTVRSWPLITGGKPLISVPAFIVVAFALTILLGALASFFGFLLLARLPSPARIREPEEHADAFVIEVSPEDAGGGTNGGDGARPPLAPNGGGHA</sequence>
<evidence type="ECO:0000256" key="1">
    <source>
        <dbReference type="SAM" id="MobiDB-lite"/>
    </source>
</evidence>
<reference evidence="3" key="1">
    <citation type="submission" date="2019-03" db="EMBL/GenBank/DDBJ databases">
        <title>Lake Tanganyika Metagenome-Assembled Genomes (MAGs).</title>
        <authorList>
            <person name="Tran P."/>
        </authorList>
    </citation>
    <scope>NUCLEOTIDE SEQUENCE</scope>
    <source>
        <strain evidence="3">M_DeepCast_400m_m2_100</strain>
    </source>
</reference>
<evidence type="ECO:0000313" key="3">
    <source>
        <dbReference type="EMBL" id="MBM3316940.1"/>
    </source>
</evidence>
<dbReference type="Proteomes" id="UP000748308">
    <property type="component" value="Unassembled WGS sequence"/>
</dbReference>
<evidence type="ECO:0000256" key="2">
    <source>
        <dbReference type="SAM" id="Phobius"/>
    </source>
</evidence>
<dbReference type="PANTHER" id="PTHR40394">
    <property type="entry name" value="LIPOPROTEIN-RELATED"/>
    <property type="match status" value="1"/>
</dbReference>
<proteinExistence type="predicted"/>
<keyword evidence="2" id="KW-0812">Transmembrane</keyword>
<name>A0A937X7F4_UNCEI</name>
<feature type="transmembrane region" description="Helical" evidence="2">
    <location>
        <begin position="93"/>
        <end position="116"/>
    </location>
</feature>
<dbReference type="Pfam" id="PF11821">
    <property type="entry name" value="ActD"/>
    <property type="match status" value="1"/>
</dbReference>
<feature type="compositionally biased region" description="Gly residues" evidence="1">
    <location>
        <begin position="144"/>
        <end position="153"/>
    </location>
</feature>
<gene>
    <name evidence="3" type="ORF">FJY75_03715</name>
</gene>
<keyword evidence="2" id="KW-0472">Membrane</keyword>
<organism evidence="3 4">
    <name type="scientific">Eiseniibacteriota bacterium</name>
    <dbReference type="NCBI Taxonomy" id="2212470"/>
    <lineage>
        <taxon>Bacteria</taxon>
        <taxon>Candidatus Eiseniibacteriota</taxon>
    </lineage>
</organism>
<dbReference type="InterPro" id="IPR021776">
    <property type="entry name" value="ActD"/>
</dbReference>
<keyword evidence="2" id="KW-1133">Transmembrane helix</keyword>
<protein>
    <submittedName>
        <fullName evidence="3">DUF3341 domain-containing protein</fullName>
    </submittedName>
</protein>
<comment type="caution">
    <text evidence="3">The sequence shown here is derived from an EMBL/GenBank/DDBJ whole genome shotgun (WGS) entry which is preliminary data.</text>
</comment>
<dbReference type="EMBL" id="VGIY01000058">
    <property type="protein sequence ID" value="MBM3316940.1"/>
    <property type="molecule type" value="Genomic_DNA"/>
</dbReference>
<evidence type="ECO:0000313" key="4">
    <source>
        <dbReference type="Proteomes" id="UP000748308"/>
    </source>
</evidence>